<feature type="region of interest" description="Disordered" evidence="10">
    <location>
        <begin position="403"/>
        <end position="510"/>
    </location>
</feature>
<keyword evidence="15" id="KW-1185">Reference proteome</keyword>
<feature type="disulfide bond" evidence="9">
    <location>
        <begin position="46"/>
        <end position="53"/>
    </location>
</feature>
<keyword evidence="9" id="KW-0479">Metal-binding</keyword>
<dbReference type="GO" id="GO:0005576">
    <property type="term" value="C:extracellular region"/>
    <property type="evidence" value="ECO:0007669"/>
    <property type="project" value="UniProtKB-SubCell"/>
</dbReference>
<evidence type="ECO:0000256" key="9">
    <source>
        <dbReference type="PROSITE-ProRule" id="PRU01356"/>
    </source>
</evidence>
<feature type="compositionally biased region" description="Polar residues" evidence="10">
    <location>
        <begin position="405"/>
        <end position="443"/>
    </location>
</feature>
<evidence type="ECO:0000256" key="10">
    <source>
        <dbReference type="SAM" id="MobiDB-lite"/>
    </source>
</evidence>
<comment type="caution">
    <text evidence="9">Lacks conserved residue(s) required for the propagation of feature annotation.</text>
</comment>
<dbReference type="Pfam" id="PF05730">
    <property type="entry name" value="CFEM"/>
    <property type="match status" value="1"/>
</dbReference>
<feature type="transmembrane region" description="Helical" evidence="11">
    <location>
        <begin position="155"/>
        <end position="180"/>
    </location>
</feature>
<keyword evidence="6 12" id="KW-0732">Signal</keyword>
<evidence type="ECO:0000256" key="5">
    <source>
        <dbReference type="ARBA" id="ARBA00022622"/>
    </source>
</evidence>
<evidence type="ECO:0000259" key="13">
    <source>
        <dbReference type="PROSITE" id="PS52012"/>
    </source>
</evidence>
<keyword evidence="9" id="KW-0408">Iron</keyword>
<proteinExistence type="inferred from homology"/>
<evidence type="ECO:0000313" key="15">
    <source>
        <dbReference type="Proteomes" id="UP001365542"/>
    </source>
</evidence>
<feature type="compositionally biased region" description="Polar residues" evidence="10">
    <location>
        <begin position="458"/>
        <end position="467"/>
    </location>
</feature>
<feature type="chain" id="PRO_5043698758" description="CFEM domain-containing protein" evidence="12">
    <location>
        <begin position="19"/>
        <end position="667"/>
    </location>
</feature>
<feature type="region of interest" description="Disordered" evidence="10">
    <location>
        <begin position="545"/>
        <end position="667"/>
    </location>
</feature>
<sequence length="667" mass="71374">MRSSIILCALTGVSTVLAVNFGGTDLPLCASDCWNDALGQPGLSSCDDADILCFCKDYNILFAMQDCLAKTNDCGTGADRNTAITDVQAVCDTFILKSAETSSGAKPSSSGKSKGPAPTTQPEPTSLQEAEGRLGASASALINERPNRLSTGAKIGIAIGSFFGFLILGTLLFCCGCYHYKSHVIKKINRNINNESPAPIYPTENAGDKGTHNSWFTTSTGFKSHSRGVANDSHELGYGYEKELGLMISAPSNPRKYTATKVQTVDILESEHTIPRAPPPAVFPHRNPMSPPLSSPSRTMSLGSVQAAQRPSLTLTPSTAVFPQATIEDYTPRNSIRVSVQSINQKHAHTGPNINIPLMFFTPATPQVNVSPISPVSQNGDIYGYYSRDSAAAEAGIGIARTSLDRSSPSPQPYDPTNNDNARAPSPYSTFASVASPYNNYSRSPEPRHNTPGFDVSTDASSRMSSPSPQPGAGLHMPPRYTPYNTSPPVPSDSFYEQPPRNPEMMDLSSTPATINRANSQAWRLSVERAADRAMDKVRSAATAIAPGGFEQVPEEEERLTKSELRNTTDENGRGRRKNRNQSQGSNAYVSSVNATPTKSGEARSGSIGGSRSPSGRRTSAGGYGRRSSSLGGYRKRQNSLNQIDGVPRTPLRNSRRGSQSSSVMMI</sequence>
<feature type="region of interest" description="Disordered" evidence="10">
    <location>
        <begin position="101"/>
        <end position="131"/>
    </location>
</feature>
<evidence type="ECO:0000256" key="12">
    <source>
        <dbReference type="SAM" id="SignalP"/>
    </source>
</evidence>
<evidence type="ECO:0000256" key="8">
    <source>
        <dbReference type="ARBA" id="ARBA00023288"/>
    </source>
</evidence>
<comment type="caution">
    <text evidence="14">The sequence shown here is derived from an EMBL/GenBank/DDBJ whole genome shotgun (WGS) entry which is preliminary data.</text>
</comment>
<feature type="compositionally biased region" description="Basic and acidic residues" evidence="10">
    <location>
        <begin position="559"/>
        <end position="574"/>
    </location>
</feature>
<feature type="region of interest" description="Disordered" evidence="10">
    <location>
        <begin position="275"/>
        <end position="300"/>
    </location>
</feature>
<keyword evidence="5" id="KW-0336">GPI-anchor</keyword>
<feature type="compositionally biased region" description="Polar residues" evidence="10">
    <location>
        <begin position="581"/>
        <end position="599"/>
    </location>
</feature>
<keyword evidence="7 9" id="KW-1015">Disulfide bond</keyword>
<dbReference type="EMBL" id="JAVHJO010000013">
    <property type="protein sequence ID" value="KAK6530178.1"/>
    <property type="molecule type" value="Genomic_DNA"/>
</dbReference>
<keyword evidence="11" id="KW-0472">Membrane</keyword>
<keyword evidence="5" id="KW-0325">Glycoprotein</keyword>
<evidence type="ECO:0000256" key="7">
    <source>
        <dbReference type="ARBA" id="ARBA00023157"/>
    </source>
</evidence>
<keyword evidence="11" id="KW-0812">Transmembrane</keyword>
<accession>A0AAV9WZR5</accession>
<dbReference type="InterPro" id="IPR008427">
    <property type="entry name" value="Extracellular_membr_CFEM_dom"/>
</dbReference>
<gene>
    <name evidence="14" type="ORF">TWF694_003545</name>
</gene>
<comment type="subcellular location">
    <subcellularLocation>
        <location evidence="1">Membrane</location>
        <topology evidence="1">Lipid-anchor</topology>
        <topology evidence="1">GPI-anchor</topology>
    </subcellularLocation>
    <subcellularLocation>
        <location evidence="2">Secreted</location>
    </subcellularLocation>
</comment>
<protein>
    <recommendedName>
        <fullName evidence="13">CFEM domain-containing protein</fullName>
    </recommendedName>
</protein>
<comment type="similarity">
    <text evidence="3">Belongs to the RBT5 family.</text>
</comment>
<keyword evidence="4" id="KW-0964">Secreted</keyword>
<organism evidence="14 15">
    <name type="scientific">Orbilia ellipsospora</name>
    <dbReference type="NCBI Taxonomy" id="2528407"/>
    <lineage>
        <taxon>Eukaryota</taxon>
        <taxon>Fungi</taxon>
        <taxon>Dikarya</taxon>
        <taxon>Ascomycota</taxon>
        <taxon>Pezizomycotina</taxon>
        <taxon>Orbiliomycetes</taxon>
        <taxon>Orbiliales</taxon>
        <taxon>Orbiliaceae</taxon>
        <taxon>Orbilia</taxon>
    </lineage>
</organism>
<feature type="domain" description="CFEM" evidence="13">
    <location>
        <begin position="1"/>
        <end position="118"/>
    </location>
</feature>
<feature type="compositionally biased region" description="Low complexity" evidence="10">
    <location>
        <begin position="102"/>
        <end position="118"/>
    </location>
</feature>
<feature type="signal peptide" evidence="12">
    <location>
        <begin position="1"/>
        <end position="18"/>
    </location>
</feature>
<evidence type="ECO:0000256" key="6">
    <source>
        <dbReference type="ARBA" id="ARBA00022729"/>
    </source>
</evidence>
<evidence type="ECO:0000256" key="1">
    <source>
        <dbReference type="ARBA" id="ARBA00004589"/>
    </source>
</evidence>
<feature type="compositionally biased region" description="Polar residues" evidence="10">
    <location>
        <begin position="657"/>
        <end position="667"/>
    </location>
</feature>
<reference evidence="14 15" key="1">
    <citation type="submission" date="2019-10" db="EMBL/GenBank/DDBJ databases">
        <authorList>
            <person name="Palmer J.M."/>
        </authorList>
    </citation>
    <scope>NUCLEOTIDE SEQUENCE [LARGE SCALE GENOMIC DNA]</scope>
    <source>
        <strain evidence="14 15">TWF694</strain>
    </source>
</reference>
<dbReference type="AlphaFoldDB" id="A0AAV9WZR5"/>
<feature type="compositionally biased region" description="Low complexity" evidence="10">
    <location>
        <begin position="603"/>
        <end position="633"/>
    </location>
</feature>
<feature type="binding site" description="axial binding residue" evidence="9">
    <location>
        <position position="50"/>
    </location>
    <ligand>
        <name>heme</name>
        <dbReference type="ChEBI" id="CHEBI:30413"/>
    </ligand>
    <ligandPart>
        <name>Fe</name>
        <dbReference type="ChEBI" id="CHEBI:18248"/>
    </ligandPart>
</feature>
<evidence type="ECO:0000256" key="4">
    <source>
        <dbReference type="ARBA" id="ARBA00022525"/>
    </source>
</evidence>
<dbReference type="GO" id="GO:0046872">
    <property type="term" value="F:metal ion binding"/>
    <property type="evidence" value="ECO:0007669"/>
    <property type="project" value="UniProtKB-UniRule"/>
</dbReference>
<dbReference type="Proteomes" id="UP001365542">
    <property type="component" value="Unassembled WGS sequence"/>
</dbReference>
<evidence type="ECO:0000256" key="11">
    <source>
        <dbReference type="SAM" id="Phobius"/>
    </source>
</evidence>
<keyword evidence="8" id="KW-0449">Lipoprotein</keyword>
<evidence type="ECO:0000256" key="2">
    <source>
        <dbReference type="ARBA" id="ARBA00004613"/>
    </source>
</evidence>
<evidence type="ECO:0000313" key="14">
    <source>
        <dbReference type="EMBL" id="KAK6530178.1"/>
    </source>
</evidence>
<keyword evidence="11" id="KW-1133">Transmembrane helix</keyword>
<dbReference type="PROSITE" id="PS52012">
    <property type="entry name" value="CFEM"/>
    <property type="match status" value="1"/>
</dbReference>
<keyword evidence="9" id="KW-0349">Heme</keyword>
<dbReference type="GO" id="GO:0098552">
    <property type="term" value="C:side of membrane"/>
    <property type="evidence" value="ECO:0007669"/>
    <property type="project" value="UniProtKB-KW"/>
</dbReference>
<evidence type="ECO:0000256" key="3">
    <source>
        <dbReference type="ARBA" id="ARBA00010031"/>
    </source>
</evidence>
<name>A0AAV9WZR5_9PEZI</name>